<evidence type="ECO:0000313" key="12">
    <source>
        <dbReference type="Proteomes" id="UP000194457"/>
    </source>
</evidence>
<name>A0A240UKL4_9GAMM</name>
<keyword evidence="5 10" id="KW-0132">Cell division</keyword>
<dbReference type="GO" id="GO:0005886">
    <property type="term" value="C:plasma membrane"/>
    <property type="evidence" value="ECO:0007669"/>
    <property type="project" value="UniProtKB-SubCell"/>
</dbReference>
<evidence type="ECO:0000256" key="2">
    <source>
        <dbReference type="ARBA" id="ARBA00010442"/>
    </source>
</evidence>
<proteinExistence type="inferred from homology"/>
<keyword evidence="12" id="KW-1185">Reference proteome</keyword>
<evidence type="ECO:0000256" key="9">
    <source>
        <dbReference type="ARBA" id="ARBA00023306"/>
    </source>
</evidence>
<evidence type="ECO:0000256" key="10">
    <source>
        <dbReference type="HAMAP-Rule" id="MF_02202"/>
    </source>
</evidence>
<comment type="similarity">
    <text evidence="2 10">Belongs to the ExbB/TolQ family.</text>
</comment>
<protein>
    <recommendedName>
        <fullName evidence="10">Tol-Pal system protein TolQ</fullName>
    </recommendedName>
</protein>
<dbReference type="KEGG" id="kma:B9H00_00145"/>
<reference evidence="11 12" key="1">
    <citation type="submission" date="2017-05" db="EMBL/GenBank/DDBJ databases">
        <authorList>
            <person name="Song R."/>
            <person name="Chenine A.L."/>
            <person name="Ruprecht R.M."/>
        </authorList>
    </citation>
    <scope>NUCLEOTIDE SEQUENCE [LARGE SCALE GENOMIC DNA]</scope>
    <source>
        <strain evidence="11">SW32</strain>
    </source>
</reference>
<sequence>MNDSMSIISLFFHAGLVVQLIMLILLAASVLSWVLIFQRAFALKRDSRELDDFESHFWSGVDLNELYQEVPADNPQGAAHIFRSGFREFNRLLPKSRSHNAVLEGVERSMRVSVSREEERLTTHLAILAIISSSAVYVGLFGTVWGILGTFQALGGAQQVSLGTIAPAIAEALVATAMGLFAAIPANIGYNRLTHKADKLMVRMENFAEEFHAFLHRNLQNRNTGENT</sequence>
<evidence type="ECO:0000313" key="11">
    <source>
        <dbReference type="EMBL" id="ART61666.1"/>
    </source>
</evidence>
<feature type="transmembrane region" description="Helical" evidence="10">
    <location>
        <begin position="168"/>
        <end position="190"/>
    </location>
</feature>
<dbReference type="EMBL" id="CP021358">
    <property type="protein sequence ID" value="ART61666.1"/>
    <property type="molecule type" value="Genomic_DNA"/>
</dbReference>
<comment type="function">
    <text evidence="10">Part of the Tol-Pal system, which plays a role in outer membrane invagination during cell division and is important for maintaining outer membrane integrity.</text>
</comment>
<comment type="subunit">
    <text evidence="10">The Tol-Pal system is composed of five core proteins: the inner membrane proteins TolA, TolQ and TolR, the periplasmic protein TolB and the outer membrane protein Pal. They form a network linking the inner and outer membranes and the peptidoglycan layer.</text>
</comment>
<evidence type="ECO:0000256" key="3">
    <source>
        <dbReference type="ARBA" id="ARBA00022475"/>
    </source>
</evidence>
<keyword evidence="9 10" id="KW-0131">Cell cycle</keyword>
<evidence type="ECO:0000256" key="5">
    <source>
        <dbReference type="ARBA" id="ARBA00022618"/>
    </source>
</evidence>
<keyword evidence="7 10" id="KW-1133">Transmembrane helix</keyword>
<dbReference type="PANTHER" id="PTHR30625:SF3">
    <property type="entry name" value="TOL-PAL SYSTEM PROTEIN TOLQ"/>
    <property type="match status" value="1"/>
</dbReference>
<evidence type="ECO:0000256" key="7">
    <source>
        <dbReference type="ARBA" id="ARBA00022989"/>
    </source>
</evidence>
<dbReference type="RefSeq" id="WP_086898941.1">
    <property type="nucleotide sequence ID" value="NZ_CP021358.1"/>
</dbReference>
<evidence type="ECO:0000256" key="8">
    <source>
        <dbReference type="ARBA" id="ARBA00023136"/>
    </source>
</evidence>
<dbReference type="PANTHER" id="PTHR30625">
    <property type="entry name" value="PROTEIN TOLQ"/>
    <property type="match status" value="1"/>
</dbReference>
<evidence type="ECO:0000256" key="1">
    <source>
        <dbReference type="ARBA" id="ARBA00004651"/>
    </source>
</evidence>
<evidence type="ECO:0000256" key="4">
    <source>
        <dbReference type="ARBA" id="ARBA00022519"/>
    </source>
</evidence>
<dbReference type="InterPro" id="IPR014163">
    <property type="entry name" value="Tol-Pal_TolQ"/>
</dbReference>
<dbReference type="GO" id="GO:0017038">
    <property type="term" value="P:protein import"/>
    <property type="evidence" value="ECO:0007669"/>
    <property type="project" value="TreeGrafter"/>
</dbReference>
<evidence type="ECO:0000256" key="6">
    <source>
        <dbReference type="ARBA" id="ARBA00022692"/>
    </source>
</evidence>
<dbReference type="AlphaFoldDB" id="A0A240UKL4"/>
<keyword evidence="8 10" id="KW-0472">Membrane</keyword>
<keyword evidence="6 10" id="KW-0812">Transmembrane</keyword>
<dbReference type="Proteomes" id="UP000194457">
    <property type="component" value="Chromosome"/>
</dbReference>
<dbReference type="NCBIfam" id="TIGR02796">
    <property type="entry name" value="tolQ"/>
    <property type="match status" value="1"/>
</dbReference>
<feature type="transmembrane region" description="Helical" evidence="10">
    <location>
        <begin position="12"/>
        <end position="37"/>
    </location>
</feature>
<dbReference type="InterPro" id="IPR050790">
    <property type="entry name" value="ExbB/TolQ_transport"/>
</dbReference>
<dbReference type="GO" id="GO:0051301">
    <property type="term" value="P:cell division"/>
    <property type="evidence" value="ECO:0007669"/>
    <property type="project" value="UniProtKB-UniRule"/>
</dbReference>
<gene>
    <name evidence="10" type="primary">tolQ</name>
    <name evidence="11" type="ORF">B9H00_00145</name>
</gene>
<accession>A0A240UKL4</accession>
<dbReference type="InterPro" id="IPR002898">
    <property type="entry name" value="MotA_ExbB_proton_chnl"/>
</dbReference>
<dbReference type="Pfam" id="PF01618">
    <property type="entry name" value="MotA_ExbB"/>
    <property type="match status" value="1"/>
</dbReference>
<dbReference type="OrthoDB" id="9805133at2"/>
<comment type="subcellular location">
    <subcellularLocation>
        <location evidence="10">Cell inner membrane</location>
        <topology evidence="10">Multi-pass membrane protein</topology>
    </subcellularLocation>
    <subcellularLocation>
        <location evidence="1">Cell membrane</location>
        <topology evidence="1">Multi-pass membrane protein</topology>
    </subcellularLocation>
</comment>
<keyword evidence="3 10" id="KW-1003">Cell membrane</keyword>
<dbReference type="GO" id="GO:0043213">
    <property type="term" value="P:bacteriocin transport"/>
    <property type="evidence" value="ECO:0007669"/>
    <property type="project" value="InterPro"/>
</dbReference>
<keyword evidence="4 10" id="KW-0997">Cell inner membrane</keyword>
<organism evidence="11 12">
    <name type="scientific">Kushneria marisflavi</name>
    <dbReference type="NCBI Taxonomy" id="157779"/>
    <lineage>
        <taxon>Bacteria</taxon>
        <taxon>Pseudomonadati</taxon>
        <taxon>Pseudomonadota</taxon>
        <taxon>Gammaproteobacteria</taxon>
        <taxon>Oceanospirillales</taxon>
        <taxon>Halomonadaceae</taxon>
        <taxon>Kushneria</taxon>
    </lineage>
</organism>
<dbReference type="HAMAP" id="MF_02202">
    <property type="entry name" value="TolQ"/>
    <property type="match status" value="1"/>
</dbReference>
<feature type="transmembrane region" description="Helical" evidence="10">
    <location>
        <begin position="125"/>
        <end position="148"/>
    </location>
</feature>